<comment type="caution">
    <text evidence="2">The sequence shown here is derived from an EMBL/GenBank/DDBJ whole genome shotgun (WGS) entry which is preliminary data.</text>
</comment>
<protein>
    <submittedName>
        <fullName evidence="2">Uncharacterized protein</fullName>
    </submittedName>
</protein>
<evidence type="ECO:0000256" key="1">
    <source>
        <dbReference type="SAM" id="MobiDB-lite"/>
    </source>
</evidence>
<organism evidence="2 3">
    <name type="scientific">Endocarpon pusillum</name>
    <dbReference type="NCBI Taxonomy" id="364733"/>
    <lineage>
        <taxon>Eukaryota</taxon>
        <taxon>Fungi</taxon>
        <taxon>Dikarya</taxon>
        <taxon>Ascomycota</taxon>
        <taxon>Pezizomycotina</taxon>
        <taxon>Eurotiomycetes</taxon>
        <taxon>Chaetothyriomycetidae</taxon>
        <taxon>Verrucariales</taxon>
        <taxon>Verrucariaceae</taxon>
        <taxon>Endocarpon</taxon>
    </lineage>
</organism>
<proteinExistence type="predicted"/>
<sequence>MGDRIWKMDIKPYDQVLALTQHMINQGIDNLYRRLETGEIVDGAKLPEPAACYADENNFIEGVLFGAPTVVVKADYSNVRSVRFRILMKSGNIQLRRFLGMDKKTNRPLAEKLSMTINNWIVTVPVDVSFTEVDKNTPRGESIAKRSAAKGKPDHSIYELLMDLESMSLGNAKWEFGNWGEDDWMIGADNKKVRPAGWKLDQPRKFTDFSKDFQTTMEFCLSKISPNLMASNLSSMGFAIMAKDANKRATFEVNNTRYMTYPWTDPDNHNIAEPGLDGNGRLNYLLYLETVGSHTPPLDSASDSILSTKMGNWTEGRNPGVDDPSKFGSYVLSSTNFMDGYLIPKLSIINRTMSVDISNVTTWAEDNFFSYRWKVTADFGIGLGDSNQDDLTFKLQRSTLLSLEDYWQNEAKDFLRPLTVSPGSGAIIWAYKDIEWGNSAKHSYVHKGSVEVWMSGDTITFTRAYSLPGTNEIVYEGRTWTKFEYKIDPDIIDPNIYGKIICQCTWKIKLTMQEVSDGGMQFVIDYEKPTTSYPSNNGSGLDWIKKNLDDQYDTAFSNFEWYMNSIRDCLKGQEKFTLPASGVFYFKNPVINAKGDLVCGLEYNGNPELGGAINSGADERENVGRGDLTSIAGPASFEQGKDITSKRAEKK</sequence>
<dbReference type="EMBL" id="JAACFV010000322">
    <property type="protein sequence ID" value="KAF7502138.1"/>
    <property type="molecule type" value="Genomic_DNA"/>
</dbReference>
<dbReference type="AlphaFoldDB" id="A0A8H7DZ62"/>
<feature type="region of interest" description="Disordered" evidence="1">
    <location>
        <begin position="612"/>
        <end position="651"/>
    </location>
</feature>
<accession>A0A8H7DZ62</accession>
<reference evidence="2" key="1">
    <citation type="submission" date="2020-02" db="EMBL/GenBank/DDBJ databases">
        <authorList>
            <person name="Palmer J.M."/>
        </authorList>
    </citation>
    <scope>NUCLEOTIDE SEQUENCE</scope>
    <source>
        <strain evidence="2">EPUS1.4</strain>
        <tissue evidence="2">Thallus</tissue>
    </source>
</reference>
<dbReference type="Proteomes" id="UP000606974">
    <property type="component" value="Unassembled WGS sequence"/>
</dbReference>
<dbReference type="OrthoDB" id="5429442at2759"/>
<gene>
    <name evidence="2" type="ORF">GJ744_006985</name>
</gene>
<evidence type="ECO:0000313" key="3">
    <source>
        <dbReference type="Proteomes" id="UP000606974"/>
    </source>
</evidence>
<keyword evidence="3" id="KW-1185">Reference proteome</keyword>
<evidence type="ECO:0000313" key="2">
    <source>
        <dbReference type="EMBL" id="KAF7502138.1"/>
    </source>
</evidence>
<name>A0A8H7DZ62_9EURO</name>
<feature type="compositionally biased region" description="Basic and acidic residues" evidence="1">
    <location>
        <begin position="639"/>
        <end position="651"/>
    </location>
</feature>